<dbReference type="SUPFAM" id="SSF56574">
    <property type="entry name" value="Serpins"/>
    <property type="match status" value="1"/>
</dbReference>
<dbReference type="Pfam" id="PF00079">
    <property type="entry name" value="Serpin"/>
    <property type="match status" value="1"/>
</dbReference>
<sequence length="415" mass="47350">MDYLGTANTQFGFNLFKKLNKIKDGNIFFSPLGMSTAFGMLFLRNQGDTSKQLQKMLCSEKDPEGPRIKTEEKEVGRHVFHFQYGCFLEVGSLGQCIDQMEKTEEVHHQFPKILSELGKSTDDYEVKIANRLFGEKTYLFLQKYLDYVEKYYHASMEPVDFINAADESRKKINAWVESQTNEKVKDLLLDGSINSSTKLVVVNIVYFKGQWDSEFKKENTKEEDFWLTKNVSKSVPMMIQEHSFSYVSLEDLQSRILGIPYKNNNLSMFILLPDDVDGLEKIIDKLTPENLVEWTSPGRMEQRDVCLHLPRFEVEDSYDLEALLAALGMQDSCQELGAHSPGESSHSGLQAQKFLHKSFVAVKEEGTETSAGTGVGFVVTSAPASESFHCNHPFLFFIRRRDSDNVLFFGRYSSP</sequence>
<reference evidence="4 5" key="1">
    <citation type="submission" date="2025-05" db="UniProtKB">
        <authorList>
            <consortium name="RefSeq"/>
        </authorList>
    </citation>
    <scope>IDENTIFICATION</scope>
</reference>
<evidence type="ECO:0000313" key="3">
    <source>
        <dbReference type="Proteomes" id="UP001652624"/>
    </source>
</evidence>
<keyword evidence="3" id="KW-1185">Reference proteome</keyword>
<evidence type="ECO:0000313" key="7">
    <source>
        <dbReference type="RefSeq" id="XP_060029975.1"/>
    </source>
</evidence>
<name>A0ABM3W079_ERIEU</name>
<dbReference type="InterPro" id="IPR000215">
    <property type="entry name" value="Serpin_fam"/>
</dbReference>
<evidence type="ECO:0000313" key="4">
    <source>
        <dbReference type="RefSeq" id="XP_060029972.1"/>
    </source>
</evidence>
<dbReference type="InterPro" id="IPR023796">
    <property type="entry name" value="Serpin_dom"/>
</dbReference>
<dbReference type="InterPro" id="IPR023795">
    <property type="entry name" value="Serpin_CS"/>
</dbReference>
<protein>
    <submittedName>
        <fullName evidence="4 5">Serpin B13</fullName>
    </submittedName>
</protein>
<dbReference type="Gene3D" id="3.30.497.10">
    <property type="entry name" value="Antithrombin, subunit I, domain 2"/>
    <property type="match status" value="1"/>
</dbReference>
<dbReference type="PANTHER" id="PTHR11461:SF161">
    <property type="entry name" value="SERPIN B13"/>
    <property type="match status" value="1"/>
</dbReference>
<dbReference type="Gene3D" id="2.30.39.10">
    <property type="entry name" value="Alpha-1-antitrypsin, domain 1"/>
    <property type="match status" value="1"/>
</dbReference>
<dbReference type="RefSeq" id="XP_060029973.1">
    <property type="nucleotide sequence ID" value="XM_060173990.1"/>
</dbReference>
<evidence type="ECO:0000259" key="2">
    <source>
        <dbReference type="SMART" id="SM00093"/>
    </source>
</evidence>
<dbReference type="InterPro" id="IPR042178">
    <property type="entry name" value="Serpin_sf_1"/>
</dbReference>
<dbReference type="InterPro" id="IPR042185">
    <property type="entry name" value="Serpin_sf_2"/>
</dbReference>
<dbReference type="RefSeq" id="XP_060029974.1">
    <property type="nucleotide sequence ID" value="XM_060173991.1"/>
</dbReference>
<organism evidence="3 7">
    <name type="scientific">Erinaceus europaeus</name>
    <name type="common">Western European hedgehog</name>
    <dbReference type="NCBI Taxonomy" id="9365"/>
    <lineage>
        <taxon>Eukaryota</taxon>
        <taxon>Metazoa</taxon>
        <taxon>Chordata</taxon>
        <taxon>Craniata</taxon>
        <taxon>Vertebrata</taxon>
        <taxon>Euteleostomi</taxon>
        <taxon>Mammalia</taxon>
        <taxon>Eutheria</taxon>
        <taxon>Laurasiatheria</taxon>
        <taxon>Eulipotyphla</taxon>
        <taxon>Erinaceidae</taxon>
        <taxon>Erinaceinae</taxon>
        <taxon>Erinaceus</taxon>
    </lineage>
</organism>
<dbReference type="SMART" id="SM00093">
    <property type="entry name" value="SERPIN"/>
    <property type="match status" value="1"/>
</dbReference>
<evidence type="ECO:0000313" key="6">
    <source>
        <dbReference type="RefSeq" id="XP_060029974.1"/>
    </source>
</evidence>
<dbReference type="InterPro" id="IPR036186">
    <property type="entry name" value="Serpin_sf"/>
</dbReference>
<evidence type="ECO:0000256" key="1">
    <source>
        <dbReference type="RuleBase" id="RU000411"/>
    </source>
</evidence>
<dbReference type="CDD" id="cd19572">
    <property type="entry name" value="serpinB13_headpin"/>
    <property type="match status" value="1"/>
</dbReference>
<dbReference type="RefSeq" id="XP_060029975.1">
    <property type="nucleotide sequence ID" value="XM_060173992.1"/>
</dbReference>
<dbReference type="Proteomes" id="UP001652624">
    <property type="component" value="Chromosome 15"/>
</dbReference>
<dbReference type="PANTHER" id="PTHR11461">
    <property type="entry name" value="SERINE PROTEASE INHIBITOR, SERPIN"/>
    <property type="match status" value="1"/>
</dbReference>
<dbReference type="RefSeq" id="XP_060029972.1">
    <property type="nucleotide sequence ID" value="XM_060173989.1"/>
</dbReference>
<comment type="similarity">
    <text evidence="1">Belongs to the serpin family.</text>
</comment>
<proteinExistence type="inferred from homology"/>
<dbReference type="GeneID" id="103114269"/>
<accession>A0ABM3W079</accession>
<feature type="domain" description="Serpin" evidence="2">
    <location>
        <begin position="13"/>
        <end position="415"/>
    </location>
</feature>
<dbReference type="PROSITE" id="PS00284">
    <property type="entry name" value="SERPIN"/>
    <property type="match status" value="1"/>
</dbReference>
<evidence type="ECO:0000313" key="5">
    <source>
        <dbReference type="RefSeq" id="XP_060029973.1"/>
    </source>
</evidence>
<gene>
    <name evidence="4 5 6 7" type="primary">LOC103114269</name>
</gene>